<dbReference type="PANTHER" id="PTHR23501:SF191">
    <property type="entry name" value="VACUOLAR BASIC AMINO ACID TRANSPORTER 4"/>
    <property type="match status" value="1"/>
</dbReference>
<keyword evidence="5 7" id="KW-0472">Membrane</keyword>
<dbReference type="InterPro" id="IPR011701">
    <property type="entry name" value="MFS"/>
</dbReference>
<comment type="subcellular location">
    <subcellularLocation>
        <location evidence="1">Endomembrane system</location>
        <topology evidence="1">Multi-pass membrane protein</topology>
    </subcellularLocation>
</comment>
<dbReference type="GO" id="GO:0015174">
    <property type="term" value="F:basic amino acid transmembrane transporter activity"/>
    <property type="evidence" value="ECO:0007669"/>
    <property type="project" value="TreeGrafter"/>
</dbReference>
<feature type="transmembrane region" description="Helical" evidence="7">
    <location>
        <begin position="233"/>
        <end position="253"/>
    </location>
</feature>
<evidence type="ECO:0000256" key="2">
    <source>
        <dbReference type="ARBA" id="ARBA00022448"/>
    </source>
</evidence>
<feature type="transmembrane region" description="Helical" evidence="7">
    <location>
        <begin position="162"/>
        <end position="185"/>
    </location>
</feature>
<gene>
    <name evidence="9" type="ORF">BJ322DRAFT_1098221</name>
</gene>
<dbReference type="GO" id="GO:0012505">
    <property type="term" value="C:endomembrane system"/>
    <property type="evidence" value="ECO:0007669"/>
    <property type="project" value="UniProtKB-SubCell"/>
</dbReference>
<evidence type="ECO:0000313" key="9">
    <source>
        <dbReference type="EMBL" id="KAF9790402.1"/>
    </source>
</evidence>
<feature type="transmembrane region" description="Helical" evidence="7">
    <location>
        <begin position="394"/>
        <end position="420"/>
    </location>
</feature>
<name>A0A9P6LB62_9AGAM</name>
<dbReference type="GO" id="GO:0000329">
    <property type="term" value="C:fungal-type vacuole membrane"/>
    <property type="evidence" value="ECO:0007669"/>
    <property type="project" value="TreeGrafter"/>
</dbReference>
<feature type="transmembrane region" description="Helical" evidence="7">
    <location>
        <begin position="130"/>
        <end position="150"/>
    </location>
</feature>
<evidence type="ECO:0000256" key="4">
    <source>
        <dbReference type="ARBA" id="ARBA00022989"/>
    </source>
</evidence>
<feature type="transmembrane region" description="Helical" evidence="7">
    <location>
        <begin position="265"/>
        <end position="282"/>
    </location>
</feature>
<proteinExistence type="predicted"/>
<dbReference type="Proteomes" id="UP000736335">
    <property type="component" value="Unassembled WGS sequence"/>
</dbReference>
<protein>
    <submittedName>
        <fullName evidence="9">MFS general substrate transporter</fullName>
    </submittedName>
</protein>
<feature type="transmembrane region" description="Helical" evidence="7">
    <location>
        <begin position="368"/>
        <end position="388"/>
    </location>
</feature>
<dbReference type="InterPro" id="IPR036259">
    <property type="entry name" value="MFS_trans_sf"/>
</dbReference>
<dbReference type="Pfam" id="PF07690">
    <property type="entry name" value="MFS_1"/>
    <property type="match status" value="1"/>
</dbReference>
<reference evidence="9" key="2">
    <citation type="submission" date="2020-11" db="EMBL/GenBank/DDBJ databases">
        <authorList>
            <consortium name="DOE Joint Genome Institute"/>
            <person name="Kuo A."/>
            <person name="Miyauchi S."/>
            <person name="Kiss E."/>
            <person name="Drula E."/>
            <person name="Kohler A."/>
            <person name="Sanchez-Garcia M."/>
            <person name="Andreopoulos B."/>
            <person name="Barry K.W."/>
            <person name="Bonito G."/>
            <person name="Buee M."/>
            <person name="Carver A."/>
            <person name="Chen C."/>
            <person name="Cichocki N."/>
            <person name="Clum A."/>
            <person name="Culley D."/>
            <person name="Crous P.W."/>
            <person name="Fauchery L."/>
            <person name="Girlanda M."/>
            <person name="Hayes R."/>
            <person name="Keri Z."/>
            <person name="Labutti K."/>
            <person name="Lipzen A."/>
            <person name="Lombard V."/>
            <person name="Magnuson J."/>
            <person name="Maillard F."/>
            <person name="Morin E."/>
            <person name="Murat C."/>
            <person name="Nolan M."/>
            <person name="Ohm R."/>
            <person name="Pangilinan J."/>
            <person name="Pereira M."/>
            <person name="Perotto S."/>
            <person name="Peter M."/>
            <person name="Riley R."/>
            <person name="Sitrit Y."/>
            <person name="Stielow B."/>
            <person name="Szollosi G."/>
            <person name="Zifcakova L."/>
            <person name="Stursova M."/>
            <person name="Spatafora J.W."/>
            <person name="Tedersoo L."/>
            <person name="Vaario L.-M."/>
            <person name="Yamada A."/>
            <person name="Yan M."/>
            <person name="Wang P."/>
            <person name="Xu J."/>
            <person name="Bruns T."/>
            <person name="Baldrian P."/>
            <person name="Vilgalys R."/>
            <person name="Henrissat B."/>
            <person name="Grigoriev I.V."/>
            <person name="Hibbett D."/>
            <person name="Nagy L.G."/>
            <person name="Martin F.M."/>
        </authorList>
    </citation>
    <scope>NUCLEOTIDE SEQUENCE</scope>
    <source>
        <strain evidence="9">UH-Tt-Lm1</strain>
    </source>
</reference>
<feature type="region of interest" description="Disordered" evidence="6">
    <location>
        <begin position="529"/>
        <end position="601"/>
    </location>
</feature>
<feature type="transmembrane region" description="Helical" evidence="7">
    <location>
        <begin position="191"/>
        <end position="213"/>
    </location>
</feature>
<keyword evidence="4 7" id="KW-1133">Transmembrane helix</keyword>
<evidence type="ECO:0000256" key="1">
    <source>
        <dbReference type="ARBA" id="ARBA00004127"/>
    </source>
</evidence>
<dbReference type="PANTHER" id="PTHR23501">
    <property type="entry name" value="MAJOR FACILITATOR SUPERFAMILY"/>
    <property type="match status" value="1"/>
</dbReference>
<evidence type="ECO:0000256" key="6">
    <source>
        <dbReference type="SAM" id="MobiDB-lite"/>
    </source>
</evidence>
<feature type="transmembrane region" description="Helical" evidence="7">
    <location>
        <begin position="74"/>
        <end position="93"/>
    </location>
</feature>
<dbReference type="OrthoDB" id="3437016at2759"/>
<dbReference type="InterPro" id="IPR020846">
    <property type="entry name" value="MFS_dom"/>
</dbReference>
<feature type="transmembrane region" description="Helical" evidence="7">
    <location>
        <begin position="501"/>
        <end position="520"/>
    </location>
</feature>
<evidence type="ECO:0000259" key="8">
    <source>
        <dbReference type="PROSITE" id="PS50850"/>
    </source>
</evidence>
<reference evidence="9" key="1">
    <citation type="journal article" date="2020" name="Nat. Commun.">
        <title>Large-scale genome sequencing of mycorrhizal fungi provides insights into the early evolution of symbiotic traits.</title>
        <authorList>
            <person name="Miyauchi S."/>
            <person name="Kiss E."/>
            <person name="Kuo A."/>
            <person name="Drula E."/>
            <person name="Kohler A."/>
            <person name="Sanchez-Garcia M."/>
            <person name="Morin E."/>
            <person name="Andreopoulos B."/>
            <person name="Barry K.W."/>
            <person name="Bonito G."/>
            <person name="Buee M."/>
            <person name="Carver A."/>
            <person name="Chen C."/>
            <person name="Cichocki N."/>
            <person name="Clum A."/>
            <person name="Culley D."/>
            <person name="Crous P.W."/>
            <person name="Fauchery L."/>
            <person name="Girlanda M."/>
            <person name="Hayes R.D."/>
            <person name="Keri Z."/>
            <person name="LaButti K."/>
            <person name="Lipzen A."/>
            <person name="Lombard V."/>
            <person name="Magnuson J."/>
            <person name="Maillard F."/>
            <person name="Murat C."/>
            <person name="Nolan M."/>
            <person name="Ohm R.A."/>
            <person name="Pangilinan J."/>
            <person name="Pereira M.F."/>
            <person name="Perotto S."/>
            <person name="Peter M."/>
            <person name="Pfister S."/>
            <person name="Riley R."/>
            <person name="Sitrit Y."/>
            <person name="Stielow J.B."/>
            <person name="Szollosi G."/>
            <person name="Zifcakova L."/>
            <person name="Stursova M."/>
            <person name="Spatafora J.W."/>
            <person name="Tedersoo L."/>
            <person name="Vaario L.M."/>
            <person name="Yamada A."/>
            <person name="Yan M."/>
            <person name="Wang P."/>
            <person name="Xu J."/>
            <person name="Bruns T."/>
            <person name="Baldrian P."/>
            <person name="Vilgalys R."/>
            <person name="Dunand C."/>
            <person name="Henrissat B."/>
            <person name="Grigoriev I.V."/>
            <person name="Hibbett D."/>
            <person name="Nagy L.G."/>
            <person name="Martin F.M."/>
        </authorList>
    </citation>
    <scope>NUCLEOTIDE SEQUENCE</scope>
    <source>
        <strain evidence="9">UH-Tt-Lm1</strain>
    </source>
</reference>
<evidence type="ECO:0000256" key="5">
    <source>
        <dbReference type="ARBA" id="ARBA00023136"/>
    </source>
</evidence>
<feature type="compositionally biased region" description="Polar residues" evidence="6">
    <location>
        <begin position="553"/>
        <end position="562"/>
    </location>
</feature>
<evidence type="ECO:0000256" key="7">
    <source>
        <dbReference type="SAM" id="Phobius"/>
    </source>
</evidence>
<dbReference type="Gene3D" id="1.20.1250.20">
    <property type="entry name" value="MFS general substrate transporter like domains"/>
    <property type="match status" value="1"/>
</dbReference>
<evidence type="ECO:0000313" key="10">
    <source>
        <dbReference type="Proteomes" id="UP000736335"/>
    </source>
</evidence>
<dbReference type="Gene3D" id="1.20.1720.10">
    <property type="entry name" value="Multidrug resistance protein D"/>
    <property type="match status" value="1"/>
</dbReference>
<sequence length="620" mass="67411">MSSERDPLLKPLPRHDASVQNSEEDGKEKKLGPLEISRSNRWAILAGIWTAIFLATLVATLMPSISSEFNKSHQVSWLGTAYLLATCTFTPIYGRLCNVMGRRRANQTAVLFAALGTIACGVSPSMNFLIAARFLCGIGGGGIFTTATIITSDMFTLRSRGLAQSVAGIFSALGMGLGGPLGGLISDRYGWRVVFLMQVPLFVLSFALTGYNLRYVTPGKGKTPGEVLKRIDYGGIITTLVWVFASLLFLSYHYNEQLPWNDARVISTLVVAAAFFLLFIVVELKVAVEPVLAPFLLKQKIPVLVGASNFLVAFCNFSIMYLFPMWFQTVMLKSASVAGLHLLPSSISMTIGSMFAGWYMHKTGKYKLINLTFGILPFIGAMLIATMNENSSAAGLWLSIIPLGFGNAVVLQTMLIALLAHIPQSAMAVGTGFGQLFRGVGQVGGVAISSAVFQAVLDSELRKRIRGNDANETIRKIRQSATLVVSLPPDLQRAARDSYDTALRTVFIMAMCSTLMAYMVRLPIPDKYLEEPEPADHHPESPQHPAQLDAENAASSVVTSPLDTPCDSDSESDRDERTPILRTSAGGPNFRRPRRLSSYESVDGVMDLEDDIIGGTARRE</sequence>
<dbReference type="AlphaFoldDB" id="A0A9P6LB62"/>
<dbReference type="EMBL" id="WIUZ02000002">
    <property type="protein sequence ID" value="KAF9790402.1"/>
    <property type="molecule type" value="Genomic_DNA"/>
</dbReference>
<feature type="transmembrane region" description="Helical" evidence="7">
    <location>
        <begin position="335"/>
        <end position="356"/>
    </location>
</feature>
<keyword evidence="2" id="KW-0813">Transport</keyword>
<feature type="transmembrane region" description="Helical" evidence="7">
    <location>
        <begin position="303"/>
        <end position="323"/>
    </location>
</feature>
<dbReference type="SUPFAM" id="SSF103473">
    <property type="entry name" value="MFS general substrate transporter"/>
    <property type="match status" value="1"/>
</dbReference>
<feature type="domain" description="Major facilitator superfamily (MFS) profile" evidence="8">
    <location>
        <begin position="40"/>
        <end position="528"/>
    </location>
</feature>
<feature type="transmembrane region" description="Helical" evidence="7">
    <location>
        <begin position="105"/>
        <end position="124"/>
    </location>
</feature>
<keyword evidence="3 7" id="KW-0812">Transmembrane</keyword>
<organism evidence="9 10">
    <name type="scientific">Thelephora terrestris</name>
    <dbReference type="NCBI Taxonomy" id="56493"/>
    <lineage>
        <taxon>Eukaryota</taxon>
        <taxon>Fungi</taxon>
        <taxon>Dikarya</taxon>
        <taxon>Basidiomycota</taxon>
        <taxon>Agaricomycotina</taxon>
        <taxon>Agaricomycetes</taxon>
        <taxon>Thelephorales</taxon>
        <taxon>Thelephoraceae</taxon>
        <taxon>Thelephora</taxon>
    </lineage>
</organism>
<evidence type="ECO:0000256" key="3">
    <source>
        <dbReference type="ARBA" id="ARBA00022692"/>
    </source>
</evidence>
<feature type="compositionally biased region" description="Basic and acidic residues" evidence="6">
    <location>
        <begin position="529"/>
        <end position="541"/>
    </location>
</feature>
<feature type="transmembrane region" description="Helical" evidence="7">
    <location>
        <begin position="42"/>
        <end position="62"/>
    </location>
</feature>
<keyword evidence="10" id="KW-1185">Reference proteome</keyword>
<accession>A0A9P6LB62</accession>
<comment type="caution">
    <text evidence="9">The sequence shown here is derived from an EMBL/GenBank/DDBJ whole genome shotgun (WGS) entry which is preliminary data.</text>
</comment>
<dbReference type="PROSITE" id="PS50850">
    <property type="entry name" value="MFS"/>
    <property type="match status" value="1"/>
</dbReference>
<feature type="compositionally biased region" description="Basic and acidic residues" evidence="6">
    <location>
        <begin position="1"/>
        <end position="17"/>
    </location>
</feature>
<dbReference type="GO" id="GO:0005886">
    <property type="term" value="C:plasma membrane"/>
    <property type="evidence" value="ECO:0007669"/>
    <property type="project" value="TreeGrafter"/>
</dbReference>
<feature type="region of interest" description="Disordered" evidence="6">
    <location>
        <begin position="1"/>
        <end position="31"/>
    </location>
</feature>